<dbReference type="NCBIfam" id="TIGR02937">
    <property type="entry name" value="sigma70-ECF"/>
    <property type="match status" value="1"/>
</dbReference>
<dbReference type="OrthoDB" id="8654550at2"/>
<dbReference type="RefSeq" id="WP_105238920.1">
    <property type="nucleotide sequence ID" value="NZ_CP023270.1"/>
</dbReference>
<dbReference type="InterPro" id="IPR013324">
    <property type="entry name" value="RNA_pol_sigma_r3/r4-like"/>
</dbReference>
<dbReference type="SUPFAM" id="SSF88946">
    <property type="entry name" value="Sigma2 domain of RNA polymerase sigma factors"/>
    <property type="match status" value="1"/>
</dbReference>
<dbReference type="InterPro" id="IPR014284">
    <property type="entry name" value="RNA_pol_sigma-70_dom"/>
</dbReference>
<dbReference type="InterPro" id="IPR007627">
    <property type="entry name" value="RNA_pol_sigma70_r2"/>
</dbReference>
<feature type="domain" description="RNA polymerase sigma-70 region 2" evidence="5">
    <location>
        <begin position="16"/>
        <end position="80"/>
    </location>
</feature>
<dbReference type="GO" id="GO:0003677">
    <property type="term" value="F:DNA binding"/>
    <property type="evidence" value="ECO:0007669"/>
    <property type="project" value="InterPro"/>
</dbReference>
<evidence type="ECO:0000259" key="5">
    <source>
        <dbReference type="Pfam" id="PF04542"/>
    </source>
</evidence>
<dbReference type="AlphaFoldDB" id="A0A2S0I7T7"/>
<dbReference type="PANTHER" id="PTHR43133:SF63">
    <property type="entry name" value="RNA POLYMERASE SIGMA FACTOR FECI-RELATED"/>
    <property type="match status" value="1"/>
</dbReference>
<dbReference type="InterPro" id="IPR036388">
    <property type="entry name" value="WH-like_DNA-bd_sf"/>
</dbReference>
<gene>
    <name evidence="7" type="ORF">CLM73_13815</name>
</gene>
<name>A0A2S0I7T7_9BURK</name>
<dbReference type="SUPFAM" id="SSF88659">
    <property type="entry name" value="Sigma3 and sigma4 domains of RNA polymerase sigma factors"/>
    <property type="match status" value="1"/>
</dbReference>
<evidence type="ECO:0000256" key="2">
    <source>
        <dbReference type="ARBA" id="ARBA00023015"/>
    </source>
</evidence>
<protein>
    <submittedName>
        <fullName evidence="7">RNA polymerase subunit sigma</fullName>
    </submittedName>
</protein>
<keyword evidence="8" id="KW-1185">Reference proteome</keyword>
<dbReference type="EMBL" id="CP023270">
    <property type="protein sequence ID" value="AVJ28110.1"/>
    <property type="molecule type" value="Genomic_DNA"/>
</dbReference>
<dbReference type="Gene3D" id="1.10.10.10">
    <property type="entry name" value="Winged helix-like DNA-binding domain superfamily/Winged helix DNA-binding domain"/>
    <property type="match status" value="1"/>
</dbReference>
<accession>A0A2S0I7T7</accession>
<evidence type="ECO:0000259" key="6">
    <source>
        <dbReference type="Pfam" id="PF08281"/>
    </source>
</evidence>
<evidence type="ECO:0000313" key="7">
    <source>
        <dbReference type="EMBL" id="AVJ28110.1"/>
    </source>
</evidence>
<keyword evidence="4" id="KW-0804">Transcription</keyword>
<evidence type="ECO:0000256" key="3">
    <source>
        <dbReference type="ARBA" id="ARBA00023082"/>
    </source>
</evidence>
<dbReference type="Proteomes" id="UP000239477">
    <property type="component" value="Chromosome"/>
</dbReference>
<organism evidence="7 8">
    <name type="scientific">Achromobacter spanius</name>
    <dbReference type="NCBI Taxonomy" id="217203"/>
    <lineage>
        <taxon>Bacteria</taxon>
        <taxon>Pseudomonadati</taxon>
        <taxon>Pseudomonadota</taxon>
        <taxon>Betaproteobacteria</taxon>
        <taxon>Burkholderiales</taxon>
        <taxon>Alcaligenaceae</taxon>
        <taxon>Achromobacter</taxon>
    </lineage>
</organism>
<dbReference type="InterPro" id="IPR013325">
    <property type="entry name" value="RNA_pol_sigma_r2"/>
</dbReference>
<dbReference type="NCBIfam" id="NF009180">
    <property type="entry name" value="PRK12528.1"/>
    <property type="match status" value="1"/>
</dbReference>
<sequence>MIESPPPRSADSITTMYANHHGWLLGWLRKRLGSAADAADLAHDTFLRVLGNARADVREPRAFLSTVAGGILANFYRRRDIEQAYLRTLADLPETYAPSPEARAIVLETLVEIDRRLSGLPAPVRQAFLLAQVDGMKQSEIAATLGVSLPTVQRYVARALLQCFF</sequence>
<dbReference type="Pfam" id="PF04542">
    <property type="entry name" value="Sigma70_r2"/>
    <property type="match status" value="1"/>
</dbReference>
<keyword evidence="3" id="KW-0731">Sigma factor</keyword>
<evidence type="ECO:0000256" key="1">
    <source>
        <dbReference type="ARBA" id="ARBA00010641"/>
    </source>
</evidence>
<evidence type="ECO:0000256" key="4">
    <source>
        <dbReference type="ARBA" id="ARBA00023163"/>
    </source>
</evidence>
<dbReference type="GO" id="GO:0016987">
    <property type="term" value="F:sigma factor activity"/>
    <property type="evidence" value="ECO:0007669"/>
    <property type="project" value="UniProtKB-KW"/>
</dbReference>
<reference evidence="7 8" key="1">
    <citation type="submission" date="2017-09" db="EMBL/GenBank/DDBJ databases">
        <title>Genomic, metabolic, and phenotypic characteristics of bacterial isolates from the natural microbiome of the model nematode Caenorhabditis elegans.</title>
        <authorList>
            <person name="Zimmermann J."/>
            <person name="Obeng N."/>
            <person name="Yang W."/>
            <person name="Obeng O."/>
            <person name="Kissoyan K."/>
            <person name="Pees B."/>
            <person name="Dirksen P."/>
            <person name="Hoppner M."/>
            <person name="Franke A."/>
            <person name="Rosenstiel P."/>
            <person name="Leippe M."/>
            <person name="Dierking K."/>
            <person name="Kaleta C."/>
            <person name="Schulenburg H."/>
        </authorList>
    </citation>
    <scope>NUCLEOTIDE SEQUENCE [LARGE SCALE GENOMIC DNA]</scope>
    <source>
        <strain evidence="7 8">MYb73</strain>
    </source>
</reference>
<keyword evidence="2" id="KW-0805">Transcription regulation</keyword>
<proteinExistence type="inferred from homology"/>
<dbReference type="InterPro" id="IPR039425">
    <property type="entry name" value="RNA_pol_sigma-70-like"/>
</dbReference>
<dbReference type="PANTHER" id="PTHR43133">
    <property type="entry name" value="RNA POLYMERASE ECF-TYPE SIGMA FACTO"/>
    <property type="match status" value="1"/>
</dbReference>
<feature type="domain" description="RNA polymerase sigma factor 70 region 4 type 2" evidence="6">
    <location>
        <begin position="111"/>
        <end position="163"/>
    </location>
</feature>
<dbReference type="InterPro" id="IPR013249">
    <property type="entry name" value="RNA_pol_sigma70_r4_t2"/>
</dbReference>
<dbReference type="Gene3D" id="1.10.1740.10">
    <property type="match status" value="1"/>
</dbReference>
<evidence type="ECO:0000313" key="8">
    <source>
        <dbReference type="Proteomes" id="UP000239477"/>
    </source>
</evidence>
<dbReference type="GO" id="GO:0006352">
    <property type="term" value="P:DNA-templated transcription initiation"/>
    <property type="evidence" value="ECO:0007669"/>
    <property type="project" value="InterPro"/>
</dbReference>
<dbReference type="Pfam" id="PF08281">
    <property type="entry name" value="Sigma70_r4_2"/>
    <property type="match status" value="1"/>
</dbReference>
<comment type="similarity">
    <text evidence="1">Belongs to the sigma-70 factor family. ECF subfamily.</text>
</comment>